<sequence>MEIKQQGERIKRNYQVISVFPFVDGVLYYTTYDSFDPEETPTRFIHAIQLHPLPDENTLSKLPLRNERIFVPLQEVFVEDGVLYQVFEKMEGNLLGIYLYQNAPLALGEISQITQTISDHLMECESQDEFALIDPQNMVIEENTKIRFLYGGPLSVFPREKANSYSEAEIAKQMAELLFHMLTGDGFEEHKDEMRPLRSLRGDVPVELESWIMKSVSPDPIMRPPLHELWKWAHSFGGKKPEMIEDVEPEPEPKKKEKSLMEKLIPNKQPLSDKLNSNKPPLSDKLLPHKPKLDSFGVKDIKAKSNDKKQKKKLPAWVTWVVIGVLALLFLMQLWASPDPDVTALIDAKIIQEVEQDENKAISLYNQSVKAYEGKDIEKSLALAKQALAVDTGNKTYYVHLANLYGLKKDYKSGVLVLTSATSYITDDAKLFDQLAVFHFYVRDYEKAKEAIEQAVGINKNMASAQYHRGKIYNALKNSDEAIASMKIAVAKDPKNALYFHDFALIQLQANHIQAAVDNEKKAVQLDKKNIDYLISLGLLYLKQRDELLRNQSLRPEIKEKRLKDLLNLAFDQFVEVNKIDDKNAEGYYYKARAYYINGKSNADSYQSAIIATQKALTRDPDNALYAYQLGVCYMAVKNKAQAVAAFQKATTLEPSNRLYQNGLSSAQAMK</sequence>
<dbReference type="EMBL" id="WUUL01000008">
    <property type="protein sequence ID" value="MXQ54559.1"/>
    <property type="molecule type" value="Genomic_DNA"/>
</dbReference>
<dbReference type="SUPFAM" id="SSF56112">
    <property type="entry name" value="Protein kinase-like (PK-like)"/>
    <property type="match status" value="1"/>
</dbReference>
<evidence type="ECO:0000256" key="1">
    <source>
        <dbReference type="ARBA" id="ARBA00022737"/>
    </source>
</evidence>
<dbReference type="AlphaFoldDB" id="A0A6I4VS49"/>
<dbReference type="Pfam" id="PF13181">
    <property type="entry name" value="TPR_8"/>
    <property type="match status" value="1"/>
</dbReference>
<dbReference type="Pfam" id="PF13432">
    <property type="entry name" value="TPR_16"/>
    <property type="match status" value="1"/>
</dbReference>
<evidence type="ECO:0000313" key="7">
    <source>
        <dbReference type="Proteomes" id="UP000430692"/>
    </source>
</evidence>
<keyword evidence="7" id="KW-1185">Reference proteome</keyword>
<keyword evidence="5" id="KW-1133">Transmembrane helix</keyword>
<dbReference type="InterPro" id="IPR011990">
    <property type="entry name" value="TPR-like_helical_dom_sf"/>
</dbReference>
<organism evidence="6 7">
    <name type="scientific">Shimazuella alba</name>
    <dbReference type="NCBI Taxonomy" id="2690964"/>
    <lineage>
        <taxon>Bacteria</taxon>
        <taxon>Bacillati</taxon>
        <taxon>Bacillota</taxon>
        <taxon>Bacilli</taxon>
        <taxon>Bacillales</taxon>
        <taxon>Thermoactinomycetaceae</taxon>
        <taxon>Shimazuella</taxon>
    </lineage>
</organism>
<dbReference type="InterPro" id="IPR011009">
    <property type="entry name" value="Kinase-like_dom_sf"/>
</dbReference>
<keyword evidence="2 3" id="KW-0802">TPR repeat</keyword>
<dbReference type="Gene3D" id="1.25.40.10">
    <property type="entry name" value="Tetratricopeptide repeat domain"/>
    <property type="match status" value="3"/>
</dbReference>
<evidence type="ECO:0000256" key="5">
    <source>
        <dbReference type="SAM" id="Phobius"/>
    </source>
</evidence>
<evidence type="ECO:0000313" key="6">
    <source>
        <dbReference type="EMBL" id="MXQ54559.1"/>
    </source>
</evidence>
<dbReference type="SUPFAM" id="SSF48452">
    <property type="entry name" value="TPR-like"/>
    <property type="match status" value="2"/>
</dbReference>
<dbReference type="PANTHER" id="PTHR44858">
    <property type="entry name" value="TETRATRICOPEPTIDE REPEAT PROTEIN 6"/>
    <property type="match status" value="1"/>
</dbReference>
<dbReference type="SMART" id="SM00028">
    <property type="entry name" value="TPR"/>
    <property type="match status" value="6"/>
</dbReference>
<dbReference type="RefSeq" id="WP_160801915.1">
    <property type="nucleotide sequence ID" value="NZ_WUUL01000008.1"/>
</dbReference>
<accession>A0A6I4VS49</accession>
<feature type="transmembrane region" description="Helical" evidence="5">
    <location>
        <begin position="314"/>
        <end position="336"/>
    </location>
</feature>
<dbReference type="Proteomes" id="UP000430692">
    <property type="component" value="Unassembled WGS sequence"/>
</dbReference>
<dbReference type="InterPro" id="IPR019734">
    <property type="entry name" value="TPR_rpt"/>
</dbReference>
<protein>
    <submittedName>
        <fullName evidence="6">Tetratricopeptide repeat protein</fullName>
    </submittedName>
</protein>
<keyword evidence="5" id="KW-0472">Membrane</keyword>
<dbReference type="InterPro" id="IPR050498">
    <property type="entry name" value="Ycf3"/>
</dbReference>
<comment type="caution">
    <text evidence="6">The sequence shown here is derived from an EMBL/GenBank/DDBJ whole genome shotgun (WGS) entry which is preliminary data.</text>
</comment>
<reference evidence="6 7" key="1">
    <citation type="submission" date="2019-12" db="EMBL/GenBank/DDBJ databases">
        <title>Whole-genome analyses of novel actinobacteria.</title>
        <authorList>
            <person name="Sahin N."/>
            <person name="Saygin H."/>
        </authorList>
    </citation>
    <scope>NUCLEOTIDE SEQUENCE [LARGE SCALE GENOMIC DNA]</scope>
    <source>
        <strain evidence="6 7">KC615</strain>
    </source>
</reference>
<feature type="repeat" description="TPR" evidence="3">
    <location>
        <begin position="429"/>
        <end position="462"/>
    </location>
</feature>
<feature type="repeat" description="TPR" evidence="3">
    <location>
        <begin position="463"/>
        <end position="496"/>
    </location>
</feature>
<name>A0A6I4VS49_9BACL</name>
<evidence type="ECO:0000256" key="3">
    <source>
        <dbReference type="PROSITE-ProRule" id="PRU00339"/>
    </source>
</evidence>
<dbReference type="PROSITE" id="PS50005">
    <property type="entry name" value="TPR"/>
    <property type="match status" value="3"/>
</dbReference>
<feature type="region of interest" description="Disordered" evidence="4">
    <location>
        <begin position="265"/>
        <end position="291"/>
    </location>
</feature>
<keyword evidence="5" id="KW-0812">Transmembrane</keyword>
<evidence type="ECO:0000256" key="2">
    <source>
        <dbReference type="ARBA" id="ARBA00022803"/>
    </source>
</evidence>
<proteinExistence type="predicted"/>
<dbReference type="PANTHER" id="PTHR44858:SF1">
    <property type="entry name" value="UDP-N-ACETYLGLUCOSAMINE--PEPTIDE N-ACETYLGLUCOSAMINYLTRANSFERASE SPINDLY-RELATED"/>
    <property type="match status" value="1"/>
</dbReference>
<keyword evidence="1" id="KW-0677">Repeat</keyword>
<feature type="repeat" description="TPR" evidence="3">
    <location>
        <begin position="624"/>
        <end position="657"/>
    </location>
</feature>
<gene>
    <name evidence="6" type="ORF">GSM42_12720</name>
</gene>
<evidence type="ECO:0000256" key="4">
    <source>
        <dbReference type="SAM" id="MobiDB-lite"/>
    </source>
</evidence>